<dbReference type="Pfam" id="PF23286">
    <property type="entry name" value="LRR_13"/>
    <property type="match status" value="1"/>
</dbReference>
<feature type="domain" description="Disease resistance protein RPS4B/Roq1-like leucine-rich repeats" evidence="2">
    <location>
        <begin position="152"/>
        <end position="321"/>
    </location>
</feature>
<gene>
    <name evidence="3" type="ORF">AABB24_016317</name>
</gene>
<dbReference type="Gene3D" id="3.80.10.10">
    <property type="entry name" value="Ribonuclease Inhibitor"/>
    <property type="match status" value="2"/>
</dbReference>
<dbReference type="SUPFAM" id="SSF52058">
    <property type="entry name" value="L domain-like"/>
    <property type="match status" value="1"/>
</dbReference>
<accession>A0ABD2TTL2</accession>
<evidence type="ECO:0000313" key="4">
    <source>
        <dbReference type="Proteomes" id="UP001627284"/>
    </source>
</evidence>
<dbReference type="InterPro" id="IPR032675">
    <property type="entry name" value="LRR_dom_sf"/>
</dbReference>
<protein>
    <recommendedName>
        <fullName evidence="2">Disease resistance protein RPS4B/Roq1-like leucine-rich repeats domain-containing protein</fullName>
    </recommendedName>
</protein>
<evidence type="ECO:0000313" key="3">
    <source>
        <dbReference type="EMBL" id="KAL3359734.1"/>
    </source>
</evidence>
<keyword evidence="4" id="KW-1185">Reference proteome</keyword>
<dbReference type="InterPro" id="IPR050715">
    <property type="entry name" value="LRR-SigEffector_domain"/>
</dbReference>
<name>A0ABD2TTL2_9SOLN</name>
<evidence type="ECO:0000259" key="2">
    <source>
        <dbReference type="Pfam" id="PF23286"/>
    </source>
</evidence>
<comment type="caution">
    <text evidence="3">The sequence shown here is derived from an EMBL/GenBank/DDBJ whole genome shotgun (WGS) entry which is preliminary data.</text>
</comment>
<keyword evidence="1" id="KW-0611">Plant defense</keyword>
<proteinExistence type="predicted"/>
<dbReference type="EMBL" id="JBJKTR010000009">
    <property type="protein sequence ID" value="KAL3359734.1"/>
    <property type="molecule type" value="Genomic_DNA"/>
</dbReference>
<dbReference type="AlphaFoldDB" id="A0ABD2TTL2"/>
<organism evidence="3 4">
    <name type="scientific">Solanum stoloniferum</name>
    <dbReference type="NCBI Taxonomy" id="62892"/>
    <lineage>
        <taxon>Eukaryota</taxon>
        <taxon>Viridiplantae</taxon>
        <taxon>Streptophyta</taxon>
        <taxon>Embryophyta</taxon>
        <taxon>Tracheophyta</taxon>
        <taxon>Spermatophyta</taxon>
        <taxon>Magnoliopsida</taxon>
        <taxon>eudicotyledons</taxon>
        <taxon>Gunneridae</taxon>
        <taxon>Pentapetalae</taxon>
        <taxon>asterids</taxon>
        <taxon>lamiids</taxon>
        <taxon>Solanales</taxon>
        <taxon>Solanaceae</taxon>
        <taxon>Solanoideae</taxon>
        <taxon>Solaneae</taxon>
        <taxon>Solanum</taxon>
    </lineage>
</organism>
<dbReference type="InterPro" id="IPR058546">
    <property type="entry name" value="RPS4B/Roq1-like_LRR"/>
</dbReference>
<dbReference type="Proteomes" id="UP001627284">
    <property type="component" value="Unassembled WGS sequence"/>
</dbReference>
<evidence type="ECO:0000256" key="1">
    <source>
        <dbReference type="ARBA" id="ARBA00022821"/>
    </source>
</evidence>
<dbReference type="PANTHER" id="PTHR45752:SF195">
    <property type="entry name" value="LEUCINE-RICH REPEAT (LRR) FAMILY PROTEIN-RELATED"/>
    <property type="match status" value="1"/>
</dbReference>
<dbReference type="PANTHER" id="PTHR45752">
    <property type="entry name" value="LEUCINE-RICH REPEAT-CONTAINING"/>
    <property type="match status" value="1"/>
</dbReference>
<reference evidence="3 4" key="1">
    <citation type="submission" date="2024-05" db="EMBL/GenBank/DDBJ databases">
        <title>De novo assembly of an allotetraploid wild potato.</title>
        <authorList>
            <person name="Hosaka A.J."/>
        </authorList>
    </citation>
    <scope>NUCLEOTIDE SEQUENCE [LARGE SCALE GENOMIC DNA]</scope>
    <source>
        <tissue evidence="3">Young leaves</tissue>
    </source>
</reference>
<sequence length="521" mass="59300">MINLRVLKIDDLHISGDFELLSKELRWLSWEGCPLKCIPSTFPSEKLVFLNMKGSNIQEFGLNLQYCRSLKELNLSDCKRLRKTPNFNSSRSLETLWLENCSSLKEIHPSIGKLDRLIVLRMYGCKKITDLPSSICQLKSLEYLSIKDCSSLQTLPVDIGDMQSLIYLNARETGIKELPGSVEMLGNLRDLEMGGQILEAKRSFSQTRVRPIVSLSKFIWTLRLPYCGFSEADVPRDIGSLSNLYSLDLSGNSFLYLPFDFSKLPWLMSLYLNDCENLQTLPSISNLEYLSILELRNCQKLVKITGLDNLPSIEKMNMINCTRLQNPFNEGFFSAPALSISSRKHQLYEPSLQINLESNEIPDWCSNKVAASSICLTMPTVHNNKFLGMVLWFVCRLCDLHELNHLVVTVAHIKRSGFPWMWPFDRPNSHGEVSCVYYLSSVNDRPFKDLSIKGGEQITVENETGRGTVKKIGIHLLYLDQHGNVTTLPGVVDHSYILPTHKDFQQGISTQTTTYPMKSYK</sequence>